<sequence length="384" mass="40644">MGIISSLRAVRALPDLVAASTPYAPQHVQVESPWTAYPSHLNQVVWPDLVGLENVLPMTRLEAMTVPAVARARKIICGAIAGMPLHVLRGDDILAPQPAWLDRTDGEVSPYHRMLWTVDDLLFWGWSLWRVTRGADGSVLAAGRVPWDRWDFDTFGRVEIDGELVADSAVCLIPGVDEGILWNGKLAIRHAARLLAAADKAAATPAAHLELHQTNEAPMTAGDRADLIAAWVAARRGENGGVAMTPSSIEVRELGAASEHLLLEGRNAAAIDIARTMGVPASALDASLENASMTYSTTESRNAELVDYGLAPYMSAISARLGMDDMVPRGQRVAFDAENFVGVGARSVAPPDDGGPAPAQAAAPAAPATPRAGAATPQTQEAAQ</sequence>
<feature type="region of interest" description="Disordered" evidence="1">
    <location>
        <begin position="345"/>
        <end position="384"/>
    </location>
</feature>
<dbReference type="Pfam" id="PF04860">
    <property type="entry name" value="Phage_portal"/>
    <property type="match status" value="1"/>
</dbReference>
<dbReference type="Proteomes" id="UP001595767">
    <property type="component" value="Unassembled WGS sequence"/>
</dbReference>
<feature type="compositionally biased region" description="Low complexity" evidence="1">
    <location>
        <begin position="349"/>
        <end position="384"/>
    </location>
</feature>
<dbReference type="Gene3D" id="1.20.1270.210">
    <property type="match status" value="1"/>
</dbReference>
<proteinExistence type="predicted"/>
<evidence type="ECO:0000313" key="3">
    <source>
        <dbReference type="Proteomes" id="UP001595767"/>
    </source>
</evidence>
<reference evidence="3" key="1">
    <citation type="journal article" date="2019" name="Int. J. Syst. Evol. Microbiol.">
        <title>The Global Catalogue of Microorganisms (GCM) 10K type strain sequencing project: providing services to taxonomists for standard genome sequencing and annotation.</title>
        <authorList>
            <consortium name="The Broad Institute Genomics Platform"/>
            <consortium name="The Broad Institute Genome Sequencing Center for Infectious Disease"/>
            <person name="Wu L."/>
            <person name="Ma J."/>
        </authorList>
    </citation>
    <scope>NUCLEOTIDE SEQUENCE [LARGE SCALE GENOMIC DNA]</scope>
    <source>
        <strain evidence="3">CGMCC 4.7204</strain>
    </source>
</reference>
<dbReference type="EMBL" id="JBHSBA010000014">
    <property type="protein sequence ID" value="MFC4127393.1"/>
    <property type="molecule type" value="Genomic_DNA"/>
</dbReference>
<dbReference type="RefSeq" id="WP_378552746.1">
    <property type="nucleotide sequence ID" value="NZ_JBHSBA010000014.1"/>
</dbReference>
<comment type="caution">
    <text evidence="2">The sequence shown here is derived from an EMBL/GenBank/DDBJ whole genome shotgun (WGS) entry which is preliminary data.</text>
</comment>
<dbReference type="Gene3D" id="3.40.140.120">
    <property type="match status" value="1"/>
</dbReference>
<protein>
    <submittedName>
        <fullName evidence="2">Phage portal protein</fullName>
    </submittedName>
</protein>
<name>A0ABV8L9K6_9NOCA</name>
<dbReference type="InterPro" id="IPR006944">
    <property type="entry name" value="Phage/GTA_portal"/>
</dbReference>
<gene>
    <name evidence="2" type="ORF">ACFOW8_20905</name>
</gene>
<evidence type="ECO:0000313" key="2">
    <source>
        <dbReference type="EMBL" id="MFC4127393.1"/>
    </source>
</evidence>
<dbReference type="Gene3D" id="3.30.1120.70">
    <property type="match status" value="1"/>
</dbReference>
<accession>A0ABV8L9K6</accession>
<evidence type="ECO:0000256" key="1">
    <source>
        <dbReference type="SAM" id="MobiDB-lite"/>
    </source>
</evidence>
<organism evidence="2 3">
    <name type="scientific">Nocardia rhizosphaerae</name>
    <dbReference type="NCBI Taxonomy" id="1691571"/>
    <lineage>
        <taxon>Bacteria</taxon>
        <taxon>Bacillati</taxon>
        <taxon>Actinomycetota</taxon>
        <taxon>Actinomycetes</taxon>
        <taxon>Mycobacteriales</taxon>
        <taxon>Nocardiaceae</taxon>
        <taxon>Nocardia</taxon>
    </lineage>
</organism>
<keyword evidence="3" id="KW-1185">Reference proteome</keyword>